<accession>A0AAX3W4Q0</accession>
<dbReference type="Proteomes" id="UP001223261">
    <property type="component" value="Chromosome"/>
</dbReference>
<gene>
    <name evidence="2" type="ORF">PYH69_01600</name>
</gene>
<dbReference type="AlphaFoldDB" id="A0AAX3W4Q0"/>
<evidence type="ECO:0000256" key="1">
    <source>
        <dbReference type="SAM" id="Phobius"/>
    </source>
</evidence>
<keyword evidence="1" id="KW-0472">Membrane</keyword>
<evidence type="ECO:0008006" key="4">
    <source>
        <dbReference type="Google" id="ProtNLM"/>
    </source>
</evidence>
<feature type="transmembrane region" description="Helical" evidence="1">
    <location>
        <begin position="132"/>
        <end position="152"/>
    </location>
</feature>
<sequence length="238" mass="27513">MRPNNTVLLENMNDYLQHVGVLPERIDKVQHSLKKDMKKSDEKEVDYAEYRHKSHAEILQIIQRNLAIVSYNPILFYTLNFLLFAYLLDKKLVLFSAVTGLYVLYVIFILTTSLGVYLTIKRNSYLYPNRKLMITNITVFGIGLILCVLKIFNLNLGIYVLPLVIFQAIFVIGLMLLILAIFLRKLEVAAMGFIVLQKTISSVTTNETIIMSVTIASWAIILMIILFFVMRYSTRRYV</sequence>
<proteinExistence type="predicted"/>
<organism evidence="2 3">
    <name type="scientific">Mammaliicoccus lentus</name>
    <name type="common">Staphylococcus lentus</name>
    <dbReference type="NCBI Taxonomy" id="42858"/>
    <lineage>
        <taxon>Bacteria</taxon>
        <taxon>Bacillati</taxon>
        <taxon>Bacillota</taxon>
        <taxon>Bacilli</taxon>
        <taxon>Bacillales</taxon>
        <taxon>Staphylococcaceae</taxon>
        <taxon>Mammaliicoccus</taxon>
    </lineage>
</organism>
<name>A0AAX3W4Q0_MAMLE</name>
<feature type="transmembrane region" description="Helical" evidence="1">
    <location>
        <begin position="158"/>
        <end position="179"/>
    </location>
</feature>
<dbReference type="EMBL" id="CP118848">
    <property type="protein sequence ID" value="WHI60348.1"/>
    <property type="molecule type" value="Genomic_DNA"/>
</dbReference>
<feature type="transmembrane region" description="Helical" evidence="1">
    <location>
        <begin position="94"/>
        <end position="120"/>
    </location>
</feature>
<feature type="transmembrane region" description="Helical" evidence="1">
    <location>
        <begin position="209"/>
        <end position="229"/>
    </location>
</feature>
<keyword evidence="1" id="KW-1133">Transmembrane helix</keyword>
<dbReference type="RefSeq" id="WP_282862499.1">
    <property type="nucleotide sequence ID" value="NZ_CP118848.1"/>
</dbReference>
<reference evidence="2" key="1">
    <citation type="journal article" date="2023" name="Antibiotics">
        <title>Prevalence and Molecular Characterization of Methicillin-Resistant Staphylococci (MRS) and Mammaliicocci (MRM) in Dromedary Camels from Algeria: First Detection of SCCmec-mecC Hybrid in Methicillin-Resistant Mammaliicoccus lentus.</title>
        <authorList>
            <person name="Belhout C."/>
            <person name="Boyen F."/>
            <person name="Vereecke N."/>
            <person name="Theuns S."/>
            <person name="Taibi N."/>
            <person name="Stegger M."/>
            <person name="de la Fe-Rodriguez P.Y."/>
            <person name="Bouayad L."/>
            <person name="Elgroud R."/>
            <person name="Butaye P."/>
        </authorList>
    </citation>
    <scope>NUCLEOTIDE SEQUENCE</scope>
    <source>
        <strain evidence="2">7048</strain>
    </source>
</reference>
<keyword evidence="1" id="KW-0812">Transmembrane</keyword>
<feature type="transmembrane region" description="Helical" evidence="1">
    <location>
        <begin position="68"/>
        <end position="88"/>
    </location>
</feature>
<evidence type="ECO:0000313" key="3">
    <source>
        <dbReference type="Proteomes" id="UP001223261"/>
    </source>
</evidence>
<protein>
    <recommendedName>
        <fullName evidence="4">Integral membrane protein</fullName>
    </recommendedName>
</protein>
<evidence type="ECO:0000313" key="2">
    <source>
        <dbReference type="EMBL" id="WHI60348.1"/>
    </source>
</evidence>